<keyword evidence="1" id="KW-1133">Transmembrane helix</keyword>
<keyword evidence="1" id="KW-0472">Membrane</keyword>
<dbReference type="EMBL" id="UYRU01046501">
    <property type="protein sequence ID" value="VDN09157.1"/>
    <property type="molecule type" value="Genomic_DNA"/>
</dbReference>
<reference evidence="2 3" key="1">
    <citation type="submission" date="2018-11" db="EMBL/GenBank/DDBJ databases">
        <authorList>
            <consortium name="Pathogen Informatics"/>
        </authorList>
    </citation>
    <scope>NUCLEOTIDE SEQUENCE [LARGE SCALE GENOMIC DNA]</scope>
</reference>
<dbReference type="Proteomes" id="UP000281553">
    <property type="component" value="Unassembled WGS sequence"/>
</dbReference>
<feature type="transmembrane region" description="Helical" evidence="1">
    <location>
        <begin position="48"/>
        <end position="65"/>
    </location>
</feature>
<sequence length="131" mass="14704">MIRSSAFRRLFLAAGGLNSTETAEVFAIGSVSIDGQFAILSKYNCLDYLYYLLTIFIHPLFLLYLSPLKATTSRQGQDRTEPPLADTLKPSIGSTVEENQQLVDEYMQLLQFKNGWPAAISPHMEAIREVE</sequence>
<organism evidence="2 3">
    <name type="scientific">Dibothriocephalus latus</name>
    <name type="common">Fish tapeworm</name>
    <name type="synonym">Diphyllobothrium latum</name>
    <dbReference type="NCBI Taxonomy" id="60516"/>
    <lineage>
        <taxon>Eukaryota</taxon>
        <taxon>Metazoa</taxon>
        <taxon>Spiralia</taxon>
        <taxon>Lophotrochozoa</taxon>
        <taxon>Platyhelminthes</taxon>
        <taxon>Cestoda</taxon>
        <taxon>Eucestoda</taxon>
        <taxon>Diphyllobothriidea</taxon>
        <taxon>Diphyllobothriidae</taxon>
        <taxon>Dibothriocephalus</taxon>
    </lineage>
</organism>
<evidence type="ECO:0000313" key="3">
    <source>
        <dbReference type="Proteomes" id="UP000281553"/>
    </source>
</evidence>
<evidence type="ECO:0000313" key="2">
    <source>
        <dbReference type="EMBL" id="VDN09157.1"/>
    </source>
</evidence>
<protein>
    <submittedName>
        <fullName evidence="2">Uncharacterized protein</fullName>
    </submittedName>
</protein>
<name>A0A3P7LBE1_DIBLA</name>
<accession>A0A3P7LBE1</accession>
<proteinExistence type="predicted"/>
<gene>
    <name evidence="2" type="ORF">DILT_LOCUS4988</name>
</gene>
<keyword evidence="3" id="KW-1185">Reference proteome</keyword>
<keyword evidence="1" id="KW-0812">Transmembrane</keyword>
<evidence type="ECO:0000256" key="1">
    <source>
        <dbReference type="SAM" id="Phobius"/>
    </source>
</evidence>
<dbReference type="AlphaFoldDB" id="A0A3P7LBE1"/>